<dbReference type="Proteomes" id="UP000264820">
    <property type="component" value="Unplaced"/>
</dbReference>
<evidence type="ECO:0000256" key="6">
    <source>
        <dbReference type="ARBA" id="ARBA00023136"/>
    </source>
</evidence>
<dbReference type="GeneTree" id="ENSGT00940000155870"/>
<dbReference type="InterPro" id="IPR036259">
    <property type="entry name" value="MFS_trans_sf"/>
</dbReference>
<dbReference type="InterPro" id="IPR005828">
    <property type="entry name" value="MFS_sugar_transport-like"/>
</dbReference>
<dbReference type="Gene3D" id="1.20.1250.20">
    <property type="entry name" value="MFS general substrate transporter like domains"/>
    <property type="match status" value="2"/>
</dbReference>
<evidence type="ECO:0000256" key="1">
    <source>
        <dbReference type="ARBA" id="ARBA00004141"/>
    </source>
</evidence>
<organism evidence="9 10">
    <name type="scientific">Hippocampus comes</name>
    <name type="common">Tiger tail seahorse</name>
    <dbReference type="NCBI Taxonomy" id="109280"/>
    <lineage>
        <taxon>Eukaryota</taxon>
        <taxon>Metazoa</taxon>
        <taxon>Chordata</taxon>
        <taxon>Craniata</taxon>
        <taxon>Vertebrata</taxon>
        <taxon>Euteleostomi</taxon>
        <taxon>Actinopterygii</taxon>
        <taxon>Neopterygii</taxon>
        <taxon>Teleostei</taxon>
        <taxon>Neoteleostei</taxon>
        <taxon>Acanthomorphata</taxon>
        <taxon>Syngnathiaria</taxon>
        <taxon>Syngnathiformes</taxon>
        <taxon>Syngnathoidei</taxon>
        <taxon>Syngnathidae</taxon>
        <taxon>Hippocampus</taxon>
    </lineage>
</organism>
<comment type="similarity">
    <text evidence="2">Belongs to the major facilitator superfamily. Sugar transporter (TC 2.A.1.1) family.</text>
</comment>
<feature type="transmembrane region" description="Helical" evidence="7">
    <location>
        <begin position="313"/>
        <end position="333"/>
    </location>
</feature>
<evidence type="ECO:0000259" key="8">
    <source>
        <dbReference type="PROSITE" id="PS50850"/>
    </source>
</evidence>
<protein>
    <submittedName>
        <fullName evidence="9">Solute carrier family 2 member 13b</fullName>
    </submittedName>
</protein>
<evidence type="ECO:0000256" key="2">
    <source>
        <dbReference type="ARBA" id="ARBA00010992"/>
    </source>
</evidence>
<dbReference type="Ensembl" id="ENSHCOT00000020723.1">
    <property type="protein sequence ID" value="ENSHCOP00000013405.1"/>
    <property type="gene ID" value="ENSHCOG00000016571.1"/>
</dbReference>
<reference evidence="9" key="2">
    <citation type="submission" date="2025-09" db="UniProtKB">
        <authorList>
            <consortium name="Ensembl"/>
        </authorList>
    </citation>
    <scope>IDENTIFICATION</scope>
</reference>
<keyword evidence="10" id="KW-1185">Reference proteome</keyword>
<dbReference type="SUPFAM" id="SSF103473">
    <property type="entry name" value="MFS general substrate transporter"/>
    <property type="match status" value="2"/>
</dbReference>
<dbReference type="PROSITE" id="PS50850">
    <property type="entry name" value="MFS"/>
    <property type="match status" value="1"/>
</dbReference>
<dbReference type="PANTHER" id="PTHR48020:SF12">
    <property type="entry name" value="PROTON MYO-INOSITOL COTRANSPORTER"/>
    <property type="match status" value="1"/>
</dbReference>
<keyword evidence="4 7" id="KW-0812">Transmembrane</keyword>
<reference evidence="9" key="1">
    <citation type="submission" date="2025-08" db="UniProtKB">
        <authorList>
            <consortium name="Ensembl"/>
        </authorList>
    </citation>
    <scope>IDENTIFICATION</scope>
</reference>
<evidence type="ECO:0000313" key="9">
    <source>
        <dbReference type="Ensembl" id="ENSHCOP00000013405.1"/>
    </source>
</evidence>
<comment type="subcellular location">
    <subcellularLocation>
        <location evidence="1">Membrane</location>
        <topology evidence="1">Multi-pass membrane protein</topology>
    </subcellularLocation>
</comment>
<dbReference type="PANTHER" id="PTHR48020">
    <property type="entry name" value="PROTON MYO-INOSITOL COTRANSPORTER"/>
    <property type="match status" value="1"/>
</dbReference>
<dbReference type="PROSITE" id="PS00216">
    <property type="entry name" value="SUGAR_TRANSPORT_1"/>
    <property type="match status" value="1"/>
</dbReference>
<evidence type="ECO:0000256" key="3">
    <source>
        <dbReference type="ARBA" id="ARBA00022448"/>
    </source>
</evidence>
<dbReference type="STRING" id="109280.ENSHCOP00000013405"/>
<feature type="transmembrane region" description="Helical" evidence="7">
    <location>
        <begin position="380"/>
        <end position="402"/>
    </location>
</feature>
<sequence>MTLPVYIAEVSPPHMRGQLVTVITVLITAGQFIACVVDGAFSYMKRDGWRYMLGLSVLPSILQFVGFLFLPESPRWLLQKGRQEEARQVLSRIRGCQDVDEEFDYIRTSIEEEEKELRGGGIIFLRILGHGPTRRALIVGCGLQMFQQLTGINTVMYYSATILQMSGVRDERRAIWLSAVTSGTNFVCTSLSIWLVDRVGRRKLTLASLTGTALSLSVLSVGFLLAARYSPPVTLHPLDSHNSSCTKYGYCGDCMLNPACGFCYHENSSGVFDSTCLPVNPKTTEHSAWGGCANQTETLEGPFWAYNFCPTTYSWIVLTGLLLYLTSFAPGMGPMPWTINSEIYPLWARSTGNACSAGVNWIFNVVLSLTFLHIAELITYQGIFFVYMGFTVLGLLFAFGCLPETQGLQLEDIENLFTGPFCSCGTSSHLTNQNIQYIRVKGNNYLPSDNDTSDID</sequence>
<proteinExistence type="inferred from homology"/>
<dbReference type="InterPro" id="IPR003663">
    <property type="entry name" value="Sugar/inositol_transpt"/>
</dbReference>
<feature type="transmembrane region" description="Helical" evidence="7">
    <location>
        <begin position="208"/>
        <end position="229"/>
    </location>
</feature>
<dbReference type="InterPro" id="IPR020846">
    <property type="entry name" value="MFS_dom"/>
</dbReference>
<feature type="transmembrane region" description="Helical" evidence="7">
    <location>
        <begin position="354"/>
        <end position="374"/>
    </location>
</feature>
<feature type="transmembrane region" description="Helical" evidence="7">
    <location>
        <begin position="20"/>
        <end position="44"/>
    </location>
</feature>
<dbReference type="GO" id="GO:0005366">
    <property type="term" value="F:myo-inositol:proton symporter activity"/>
    <property type="evidence" value="ECO:0007669"/>
    <property type="project" value="TreeGrafter"/>
</dbReference>
<dbReference type="PRINTS" id="PR00171">
    <property type="entry name" value="SUGRTRNSPORT"/>
</dbReference>
<dbReference type="InterPro" id="IPR050814">
    <property type="entry name" value="Myo-inositol_Transporter"/>
</dbReference>
<keyword evidence="3" id="KW-0813">Transport</keyword>
<evidence type="ECO:0000256" key="4">
    <source>
        <dbReference type="ARBA" id="ARBA00022692"/>
    </source>
</evidence>
<dbReference type="InterPro" id="IPR005829">
    <property type="entry name" value="Sugar_transporter_CS"/>
</dbReference>
<dbReference type="GO" id="GO:0016324">
    <property type="term" value="C:apical plasma membrane"/>
    <property type="evidence" value="ECO:0007669"/>
    <property type="project" value="TreeGrafter"/>
</dbReference>
<dbReference type="FunFam" id="1.20.1250.20:FF:000105">
    <property type="entry name" value="proton myo-inositol cotransporter isoform X1"/>
    <property type="match status" value="1"/>
</dbReference>
<keyword evidence="6 7" id="KW-0472">Membrane</keyword>
<dbReference type="OMA" id="FCHDANT"/>
<dbReference type="Pfam" id="PF00083">
    <property type="entry name" value="Sugar_tr"/>
    <property type="match status" value="2"/>
</dbReference>
<feature type="transmembrane region" description="Helical" evidence="7">
    <location>
        <begin position="174"/>
        <end position="196"/>
    </location>
</feature>
<accession>A0A3Q3DIX2</accession>
<dbReference type="AlphaFoldDB" id="A0A3Q3DIX2"/>
<feature type="domain" description="Major facilitator superfamily (MFS) profile" evidence="8">
    <location>
        <begin position="1"/>
        <end position="406"/>
    </location>
</feature>
<name>A0A3Q3DIX2_HIPCM</name>
<evidence type="ECO:0000256" key="5">
    <source>
        <dbReference type="ARBA" id="ARBA00022989"/>
    </source>
</evidence>
<keyword evidence="5 7" id="KW-1133">Transmembrane helix</keyword>
<feature type="transmembrane region" description="Helical" evidence="7">
    <location>
        <begin position="51"/>
        <end position="70"/>
    </location>
</feature>
<evidence type="ECO:0000313" key="10">
    <source>
        <dbReference type="Proteomes" id="UP000264820"/>
    </source>
</evidence>
<evidence type="ECO:0000256" key="7">
    <source>
        <dbReference type="SAM" id="Phobius"/>
    </source>
</evidence>